<proteinExistence type="predicted"/>
<dbReference type="Proteomes" id="UP001350005">
    <property type="component" value="Unassembled WGS sequence"/>
</dbReference>
<dbReference type="RefSeq" id="WP_165602487.1">
    <property type="nucleotide sequence ID" value="NZ_CP033811.1"/>
</dbReference>
<gene>
    <name evidence="1" type="ORF">V2E39_11995</name>
</gene>
<dbReference type="EMBL" id="JAZGJU010000023">
    <property type="protein sequence ID" value="MEE6128106.1"/>
    <property type="molecule type" value="Genomic_DNA"/>
</dbReference>
<organism evidence="1 2">
    <name type="scientific">Chryseobacterium arthrosphaerae</name>
    <dbReference type="NCBI Taxonomy" id="651561"/>
    <lineage>
        <taxon>Bacteria</taxon>
        <taxon>Pseudomonadati</taxon>
        <taxon>Bacteroidota</taxon>
        <taxon>Flavobacteriia</taxon>
        <taxon>Flavobacteriales</taxon>
        <taxon>Weeksellaceae</taxon>
        <taxon>Chryseobacterium group</taxon>
        <taxon>Chryseobacterium</taxon>
    </lineage>
</organism>
<reference evidence="1 2" key="1">
    <citation type="submission" date="2024-01" db="EMBL/GenBank/DDBJ databases">
        <title>Whole genome of Chryseobacterium arthrosphaerae NNCa 2741.</title>
        <authorList>
            <person name="Boriskina E.V."/>
            <person name="Gordinskaya N.A."/>
            <person name="Kropotov V.S."/>
            <person name="Alekseeva A.E."/>
            <person name="Makhova M.A."/>
            <person name="Kryazhev D.V."/>
            <person name="Shkurkina I.S."/>
        </authorList>
    </citation>
    <scope>NUCLEOTIDE SEQUENCE [LARGE SCALE GENOMIC DNA]</scope>
    <source>
        <strain evidence="1 2">NNCa 2741</strain>
    </source>
</reference>
<protein>
    <recommendedName>
        <fullName evidence="3">Bacteriocin</fullName>
    </recommendedName>
</protein>
<dbReference type="GeneID" id="78300667"/>
<keyword evidence="2" id="KW-1185">Reference proteome</keyword>
<accession>A0ABU7QZV6</accession>
<evidence type="ECO:0000313" key="1">
    <source>
        <dbReference type="EMBL" id="MEE6128106.1"/>
    </source>
</evidence>
<evidence type="ECO:0008006" key="3">
    <source>
        <dbReference type="Google" id="ProtNLM"/>
    </source>
</evidence>
<name>A0ABU7QZV6_9FLAO</name>
<comment type="caution">
    <text evidence="1">The sequence shown here is derived from an EMBL/GenBank/DDBJ whole genome shotgun (WGS) entry which is preliminary data.</text>
</comment>
<evidence type="ECO:0000313" key="2">
    <source>
        <dbReference type="Proteomes" id="UP001350005"/>
    </source>
</evidence>
<sequence length="54" mass="6070">MKNVRNNRLSREQLKKVSGNGLIISGCTYECCPKDGRPLCPGYYCPAVICPEYM</sequence>
<dbReference type="PROSITE" id="PS51257">
    <property type="entry name" value="PROKAR_LIPOPROTEIN"/>
    <property type="match status" value="1"/>
</dbReference>